<dbReference type="Proteomes" id="UP000887013">
    <property type="component" value="Unassembled WGS sequence"/>
</dbReference>
<dbReference type="AlphaFoldDB" id="A0A8X6MYK0"/>
<name>A0A8X6MYK0_NEPPI</name>
<protein>
    <submittedName>
        <fullName evidence="2">Uncharacterized protein</fullName>
    </submittedName>
</protein>
<feature type="region of interest" description="Disordered" evidence="1">
    <location>
        <begin position="1"/>
        <end position="51"/>
    </location>
</feature>
<sequence>MMSEGSTEYSNKRERRHQSKGRPPVRRNWRKRSAPSSLNENTEVQRRSYKS</sequence>
<feature type="compositionally biased region" description="Basic residues" evidence="1">
    <location>
        <begin position="13"/>
        <end position="33"/>
    </location>
</feature>
<proteinExistence type="predicted"/>
<feature type="non-terminal residue" evidence="2">
    <location>
        <position position="51"/>
    </location>
</feature>
<dbReference type="EMBL" id="BMAW01003478">
    <property type="protein sequence ID" value="GFS83843.1"/>
    <property type="molecule type" value="Genomic_DNA"/>
</dbReference>
<organism evidence="2 3">
    <name type="scientific">Nephila pilipes</name>
    <name type="common">Giant wood spider</name>
    <name type="synonym">Nephila maculata</name>
    <dbReference type="NCBI Taxonomy" id="299642"/>
    <lineage>
        <taxon>Eukaryota</taxon>
        <taxon>Metazoa</taxon>
        <taxon>Ecdysozoa</taxon>
        <taxon>Arthropoda</taxon>
        <taxon>Chelicerata</taxon>
        <taxon>Arachnida</taxon>
        <taxon>Araneae</taxon>
        <taxon>Araneomorphae</taxon>
        <taxon>Entelegynae</taxon>
        <taxon>Araneoidea</taxon>
        <taxon>Nephilidae</taxon>
        <taxon>Nephila</taxon>
    </lineage>
</organism>
<evidence type="ECO:0000313" key="3">
    <source>
        <dbReference type="Proteomes" id="UP000887013"/>
    </source>
</evidence>
<reference evidence="2" key="1">
    <citation type="submission" date="2020-08" db="EMBL/GenBank/DDBJ databases">
        <title>Multicomponent nature underlies the extraordinary mechanical properties of spider dragline silk.</title>
        <authorList>
            <person name="Kono N."/>
            <person name="Nakamura H."/>
            <person name="Mori M."/>
            <person name="Yoshida Y."/>
            <person name="Ohtoshi R."/>
            <person name="Malay A.D."/>
            <person name="Moran D.A.P."/>
            <person name="Tomita M."/>
            <person name="Numata K."/>
            <person name="Arakawa K."/>
        </authorList>
    </citation>
    <scope>NUCLEOTIDE SEQUENCE</scope>
</reference>
<gene>
    <name evidence="2" type="ORF">NPIL_65211</name>
</gene>
<evidence type="ECO:0000256" key="1">
    <source>
        <dbReference type="SAM" id="MobiDB-lite"/>
    </source>
</evidence>
<accession>A0A8X6MYK0</accession>
<evidence type="ECO:0000313" key="2">
    <source>
        <dbReference type="EMBL" id="GFS83843.1"/>
    </source>
</evidence>
<keyword evidence="3" id="KW-1185">Reference proteome</keyword>
<comment type="caution">
    <text evidence="2">The sequence shown here is derived from an EMBL/GenBank/DDBJ whole genome shotgun (WGS) entry which is preliminary data.</text>
</comment>